<organism evidence="3 4">
    <name type="scientific">Enterococcus plantarum</name>
    <dbReference type="NCBI Taxonomy" id="1077675"/>
    <lineage>
        <taxon>Bacteria</taxon>
        <taxon>Bacillati</taxon>
        <taxon>Bacillota</taxon>
        <taxon>Bacilli</taxon>
        <taxon>Lactobacillales</taxon>
        <taxon>Enterococcaceae</taxon>
        <taxon>Enterococcus</taxon>
    </lineage>
</organism>
<dbReference type="STRING" id="1077675.BCR22_13730"/>
<accession>A0A2W3Z3Q1</accession>
<keyword evidence="4" id="KW-1185">Reference proteome</keyword>
<evidence type="ECO:0000313" key="3">
    <source>
        <dbReference type="EMBL" id="PZL71980.1"/>
    </source>
</evidence>
<comment type="caution">
    <text evidence="3">The sequence shown here is derived from an EMBL/GenBank/DDBJ whole genome shotgun (WGS) entry which is preliminary data.</text>
</comment>
<protein>
    <submittedName>
        <fullName evidence="3">Epimerase</fullName>
    </submittedName>
</protein>
<evidence type="ECO:0000259" key="2">
    <source>
        <dbReference type="Pfam" id="PF01370"/>
    </source>
</evidence>
<comment type="similarity">
    <text evidence="1">Belongs to the NAD(P)-dependent epimerase/dehydratase family.</text>
</comment>
<dbReference type="Gene3D" id="3.90.25.10">
    <property type="entry name" value="UDP-galactose 4-epimerase, domain 1"/>
    <property type="match status" value="1"/>
</dbReference>
<gene>
    <name evidence="3" type="ORF">CI088_11435</name>
</gene>
<dbReference type="Proteomes" id="UP000249828">
    <property type="component" value="Unassembled WGS sequence"/>
</dbReference>
<dbReference type="Gene3D" id="3.40.50.720">
    <property type="entry name" value="NAD(P)-binding Rossmann-like Domain"/>
    <property type="match status" value="1"/>
</dbReference>
<name>A0A2W3Z3Q1_9ENTE</name>
<sequence length="321" mass="35792">MNNILITGGAGFIGSTLANFYSKNHKVTVIDDLSMGSKSNLDQSANLCFIEGSVTDSILMEKVLTDTQFEYIFHLAAIASVADSVERPLETHQINFDSVFQLLELVKSNQFGLKRLLFASSAAVYGDEPTLPKKEESVIRPLTPYAIDKFAAEKYVVDYYHLFDVPTSAVRFFNVYGPKQNPESPYSGVISIMMDRYKKVLNKEETMFTMFGDGTQSRDFVFIEDVVQALDIIAHSQDTLGEVYNIGTGEAIGLNELVSIVDNFLQVNLPIQYEGERSGDIKHSLADISKVKAVGYQPKYTIKSGLEKYVAYELGNFDKDI</sequence>
<dbReference type="RefSeq" id="WP_111248287.1">
    <property type="nucleotide sequence ID" value="NZ_PIEU01000092.1"/>
</dbReference>
<reference evidence="3 4" key="1">
    <citation type="submission" date="2017-11" db="EMBL/GenBank/DDBJ databases">
        <title>Draft genome sequence of Enterococcus plantarum TRW2 strain isolated from lettuce.</title>
        <authorList>
            <person name="Kim E.B."/>
            <person name="Marco M.L."/>
            <person name="Williams T.R."/>
            <person name="You I.H."/>
        </authorList>
    </citation>
    <scope>NUCLEOTIDE SEQUENCE [LARGE SCALE GENOMIC DNA]</scope>
    <source>
        <strain evidence="3 4">TRW2</strain>
    </source>
</reference>
<dbReference type="InterPro" id="IPR001509">
    <property type="entry name" value="Epimerase_deHydtase"/>
</dbReference>
<dbReference type="Pfam" id="PF01370">
    <property type="entry name" value="Epimerase"/>
    <property type="match status" value="1"/>
</dbReference>
<evidence type="ECO:0000313" key="4">
    <source>
        <dbReference type="Proteomes" id="UP000249828"/>
    </source>
</evidence>
<dbReference type="SUPFAM" id="SSF51735">
    <property type="entry name" value="NAD(P)-binding Rossmann-fold domains"/>
    <property type="match status" value="1"/>
</dbReference>
<feature type="domain" description="NAD-dependent epimerase/dehydratase" evidence="2">
    <location>
        <begin position="4"/>
        <end position="247"/>
    </location>
</feature>
<dbReference type="AlphaFoldDB" id="A0A2W3Z3Q1"/>
<dbReference type="InterPro" id="IPR036291">
    <property type="entry name" value="NAD(P)-bd_dom_sf"/>
</dbReference>
<proteinExistence type="inferred from homology"/>
<dbReference type="PANTHER" id="PTHR43000">
    <property type="entry name" value="DTDP-D-GLUCOSE 4,6-DEHYDRATASE-RELATED"/>
    <property type="match status" value="1"/>
</dbReference>
<evidence type="ECO:0000256" key="1">
    <source>
        <dbReference type="ARBA" id="ARBA00007637"/>
    </source>
</evidence>
<dbReference type="EMBL" id="PIEU01000092">
    <property type="protein sequence ID" value="PZL71980.1"/>
    <property type="molecule type" value="Genomic_DNA"/>
</dbReference>